<reference evidence="1 2" key="1">
    <citation type="journal article" date="2019" name="Nat. Ecol. Evol.">
        <title>Megaphylogeny resolves global patterns of mushroom evolution.</title>
        <authorList>
            <person name="Varga T."/>
            <person name="Krizsan K."/>
            <person name="Foldi C."/>
            <person name="Dima B."/>
            <person name="Sanchez-Garcia M."/>
            <person name="Sanchez-Ramirez S."/>
            <person name="Szollosi G.J."/>
            <person name="Szarkandi J.G."/>
            <person name="Papp V."/>
            <person name="Albert L."/>
            <person name="Andreopoulos W."/>
            <person name="Angelini C."/>
            <person name="Antonin V."/>
            <person name="Barry K.W."/>
            <person name="Bougher N.L."/>
            <person name="Buchanan P."/>
            <person name="Buyck B."/>
            <person name="Bense V."/>
            <person name="Catcheside P."/>
            <person name="Chovatia M."/>
            <person name="Cooper J."/>
            <person name="Damon W."/>
            <person name="Desjardin D."/>
            <person name="Finy P."/>
            <person name="Geml J."/>
            <person name="Haridas S."/>
            <person name="Hughes K."/>
            <person name="Justo A."/>
            <person name="Karasinski D."/>
            <person name="Kautmanova I."/>
            <person name="Kiss B."/>
            <person name="Kocsube S."/>
            <person name="Kotiranta H."/>
            <person name="LaButti K.M."/>
            <person name="Lechner B.E."/>
            <person name="Liimatainen K."/>
            <person name="Lipzen A."/>
            <person name="Lukacs Z."/>
            <person name="Mihaltcheva S."/>
            <person name="Morgado L.N."/>
            <person name="Niskanen T."/>
            <person name="Noordeloos M.E."/>
            <person name="Ohm R.A."/>
            <person name="Ortiz-Santana B."/>
            <person name="Ovrebo C."/>
            <person name="Racz N."/>
            <person name="Riley R."/>
            <person name="Savchenko A."/>
            <person name="Shiryaev A."/>
            <person name="Soop K."/>
            <person name="Spirin V."/>
            <person name="Szebenyi C."/>
            <person name="Tomsovsky M."/>
            <person name="Tulloss R.E."/>
            <person name="Uehling J."/>
            <person name="Grigoriev I.V."/>
            <person name="Vagvolgyi C."/>
            <person name="Papp T."/>
            <person name="Martin F.M."/>
            <person name="Miettinen O."/>
            <person name="Hibbett D.S."/>
            <person name="Nagy L.G."/>
        </authorList>
    </citation>
    <scope>NUCLEOTIDE SEQUENCE [LARGE SCALE GENOMIC DNA]</scope>
    <source>
        <strain evidence="1 2">NL-1719</strain>
    </source>
</reference>
<protein>
    <submittedName>
        <fullName evidence="1">Uncharacterized protein</fullName>
    </submittedName>
</protein>
<proteinExistence type="predicted"/>
<sequence length="165" mass="19183">MIVWFSGLNQAEMRLNQSLKCLENELSRIPIIGLRTAFNTTQFEAEDVPDLGQSFIRNRVVKLDLHFLGGVPVLGAHTFSRLHKWMRFPNVQSLTFSSISRHARTAAGDYVVKKPAERRFGRWSLEEIILVCIATSYFERIPVVWFEDEVYEIDLVRKDQERLRG</sequence>
<accession>A0ACD3AYN8</accession>
<name>A0ACD3AYN8_9AGAR</name>
<feature type="non-terminal residue" evidence="1">
    <location>
        <position position="1"/>
    </location>
</feature>
<dbReference type="Proteomes" id="UP000308600">
    <property type="component" value="Unassembled WGS sequence"/>
</dbReference>
<evidence type="ECO:0000313" key="1">
    <source>
        <dbReference type="EMBL" id="TFK70087.1"/>
    </source>
</evidence>
<evidence type="ECO:0000313" key="2">
    <source>
        <dbReference type="Proteomes" id="UP000308600"/>
    </source>
</evidence>
<keyword evidence="2" id="KW-1185">Reference proteome</keyword>
<dbReference type="EMBL" id="ML208319">
    <property type="protein sequence ID" value="TFK70087.1"/>
    <property type="molecule type" value="Genomic_DNA"/>
</dbReference>
<gene>
    <name evidence="1" type="ORF">BDN72DRAFT_839538</name>
</gene>
<organism evidence="1 2">
    <name type="scientific">Pluteus cervinus</name>
    <dbReference type="NCBI Taxonomy" id="181527"/>
    <lineage>
        <taxon>Eukaryota</taxon>
        <taxon>Fungi</taxon>
        <taxon>Dikarya</taxon>
        <taxon>Basidiomycota</taxon>
        <taxon>Agaricomycotina</taxon>
        <taxon>Agaricomycetes</taxon>
        <taxon>Agaricomycetidae</taxon>
        <taxon>Agaricales</taxon>
        <taxon>Pluteineae</taxon>
        <taxon>Pluteaceae</taxon>
        <taxon>Pluteus</taxon>
    </lineage>
</organism>